<evidence type="ECO:0000256" key="1">
    <source>
        <dbReference type="ARBA" id="ARBA00022987"/>
    </source>
</evidence>
<reference evidence="6" key="1">
    <citation type="journal article" date="2019" name="Int. J. Syst. Evol. Microbiol.">
        <title>The Global Catalogue of Microorganisms (GCM) 10K type strain sequencing project: providing services to taxonomists for standard genome sequencing and annotation.</title>
        <authorList>
            <consortium name="The Broad Institute Genomics Platform"/>
            <consortium name="The Broad Institute Genome Sequencing Center for Infectious Disease"/>
            <person name="Wu L."/>
            <person name="Ma J."/>
        </authorList>
    </citation>
    <scope>NUCLEOTIDE SEQUENCE [LARGE SCALE GENOMIC DNA]</scope>
    <source>
        <strain evidence="6">JCM 17326</strain>
    </source>
</reference>
<keyword evidence="1" id="KW-0304">Gas vesicle</keyword>
<dbReference type="PANTHER" id="PTHR36852">
    <property type="entry name" value="PROTEIN GVPL 2"/>
    <property type="match status" value="1"/>
</dbReference>
<evidence type="ECO:0000256" key="2">
    <source>
        <dbReference type="ARBA" id="ARBA00035108"/>
    </source>
</evidence>
<comment type="caution">
    <text evidence="5">The sequence shown here is derived from an EMBL/GenBank/DDBJ whole genome shotgun (WGS) entry which is preliminary data.</text>
</comment>
<dbReference type="Proteomes" id="UP001500630">
    <property type="component" value="Unassembled WGS sequence"/>
</dbReference>
<evidence type="ECO:0000256" key="3">
    <source>
        <dbReference type="ARBA" id="ARBA00035643"/>
    </source>
</evidence>
<dbReference type="InterPro" id="IPR009430">
    <property type="entry name" value="GvpL/GvpF"/>
</dbReference>
<accession>A0ABP6VWQ2</accession>
<organism evidence="5 6">
    <name type="scientific">Nonomuraea rosea</name>
    <dbReference type="NCBI Taxonomy" id="638574"/>
    <lineage>
        <taxon>Bacteria</taxon>
        <taxon>Bacillati</taxon>
        <taxon>Actinomycetota</taxon>
        <taxon>Actinomycetes</taxon>
        <taxon>Streptosporangiales</taxon>
        <taxon>Streptosporangiaceae</taxon>
        <taxon>Nonomuraea</taxon>
    </lineage>
</organism>
<proteinExistence type="inferred from homology"/>
<comment type="subcellular location">
    <subcellularLocation>
        <location evidence="2">Gas vesicle</location>
    </subcellularLocation>
</comment>
<evidence type="ECO:0000313" key="5">
    <source>
        <dbReference type="EMBL" id="GAA3541766.1"/>
    </source>
</evidence>
<evidence type="ECO:0000313" key="6">
    <source>
        <dbReference type="Proteomes" id="UP001500630"/>
    </source>
</evidence>
<feature type="region of interest" description="Disordered" evidence="4">
    <location>
        <begin position="129"/>
        <end position="166"/>
    </location>
</feature>
<protein>
    <submittedName>
        <fullName evidence="5">Uncharacterized protein</fullName>
    </submittedName>
</protein>
<dbReference type="RefSeq" id="WP_345560840.1">
    <property type="nucleotide sequence ID" value="NZ_BAABDQ010000004.1"/>
</dbReference>
<comment type="similarity">
    <text evidence="3">Belongs to the gas vesicle GvpF/GvpL family.</text>
</comment>
<dbReference type="Pfam" id="PF06386">
    <property type="entry name" value="GvpL_GvpF"/>
    <property type="match status" value="1"/>
</dbReference>
<gene>
    <name evidence="5" type="ORF">GCM10022419_022330</name>
</gene>
<dbReference type="PANTHER" id="PTHR36852:SF1">
    <property type="entry name" value="PROTEIN GVPL 2"/>
    <property type="match status" value="1"/>
</dbReference>
<dbReference type="EMBL" id="BAABDQ010000004">
    <property type="protein sequence ID" value="GAA3541766.1"/>
    <property type="molecule type" value="Genomic_DNA"/>
</dbReference>
<keyword evidence="6" id="KW-1185">Reference proteome</keyword>
<evidence type="ECO:0000256" key="4">
    <source>
        <dbReference type="SAM" id="MobiDB-lite"/>
    </source>
</evidence>
<sequence length="166" mass="18577">MEDRPGRPARVRWDHRGVGTRTVEHDGLAAVVSTVPLSEYGERALRENLEDLGWLEATARGHHTAVDALARLRTTAPGRLATVFHDDQRVSDLLNARQDEIRRALSQVEGRTEWGIKMYGTPYRMIRRGTRRTRPGRAPRICGGAAADRPGRSAGPVARGRRRAQR</sequence>
<name>A0ABP6VWQ2_9ACTN</name>